<dbReference type="SUPFAM" id="SSF48452">
    <property type="entry name" value="TPR-like"/>
    <property type="match status" value="1"/>
</dbReference>
<keyword evidence="1" id="KW-0175">Coiled coil</keyword>
<gene>
    <name evidence="2" type="ORF">CSOJ01_03668</name>
</gene>
<evidence type="ECO:0000313" key="2">
    <source>
        <dbReference type="EMBL" id="KAF6815216.1"/>
    </source>
</evidence>
<dbReference type="Proteomes" id="UP000652219">
    <property type="component" value="Unassembled WGS sequence"/>
</dbReference>
<dbReference type="EMBL" id="WIGN01000037">
    <property type="protein sequence ID" value="KAF6815216.1"/>
    <property type="molecule type" value="Genomic_DNA"/>
</dbReference>
<dbReference type="Gene3D" id="1.25.40.10">
    <property type="entry name" value="Tetratricopeptide repeat domain"/>
    <property type="match status" value="1"/>
</dbReference>
<keyword evidence="3" id="KW-1185">Reference proteome</keyword>
<reference evidence="2 3" key="1">
    <citation type="journal article" date="2020" name="Phytopathology">
        <title>Genome Sequence Resources of Colletotrichum truncatum, C. plurivorum, C. musicola, and C. sojae: Four Species Pathogenic to Soybean (Glycine max).</title>
        <authorList>
            <person name="Rogerio F."/>
            <person name="Boufleur T.R."/>
            <person name="Ciampi-Guillardi M."/>
            <person name="Sukno S.A."/>
            <person name="Thon M.R."/>
            <person name="Massola Junior N.S."/>
            <person name="Baroncelli R."/>
        </authorList>
    </citation>
    <scope>NUCLEOTIDE SEQUENCE [LARGE SCALE GENOMIC DNA]</scope>
    <source>
        <strain evidence="2 3">LFN0009</strain>
    </source>
</reference>
<evidence type="ECO:0000256" key="1">
    <source>
        <dbReference type="SAM" id="Coils"/>
    </source>
</evidence>
<comment type="caution">
    <text evidence="2">The sequence shown here is derived from an EMBL/GenBank/DDBJ whole genome shotgun (WGS) entry which is preliminary data.</text>
</comment>
<evidence type="ECO:0000313" key="3">
    <source>
        <dbReference type="Proteomes" id="UP000652219"/>
    </source>
</evidence>
<protein>
    <submittedName>
        <fullName evidence="2">Alpha-ketoglutarate dehydrogenase complex subunit</fullName>
    </submittedName>
</protein>
<accession>A0A8H6JMB0</accession>
<name>A0A8H6JMB0_9PEZI</name>
<sequence>MFLIGMGAGDQHKLQREIRRSAPAYVGADRIFLSGHLADHWRNIAACIRGGAKSMADFVSALEKVDKPVRFMGSARKALQPKAALDDVAAFQRRLSSCRDTIRLSLQAALLWNHALNRDIANSRVELPGLAELKESIHRLADRITSLEQKMDANDAEEEMAGLSNLRNCVQSAASVTSSATSLSLTADLASFANRWPGQDVSLPDSERVPPAFLAADDEADSGDGIEMDIVHVQLEKGRKQLDAEDHAAAEQLLQKAMTRSRGYRLVHKHSSMLAAGLLNLAVLYDRQGRWLEAKEAMTDRLVLLSRSATSDSHHILDGKLALSWYLLKLGDAVQTPPTR</sequence>
<proteinExistence type="predicted"/>
<dbReference type="AlphaFoldDB" id="A0A8H6JMB0"/>
<organism evidence="2 3">
    <name type="scientific">Colletotrichum sojae</name>
    <dbReference type="NCBI Taxonomy" id="2175907"/>
    <lineage>
        <taxon>Eukaryota</taxon>
        <taxon>Fungi</taxon>
        <taxon>Dikarya</taxon>
        <taxon>Ascomycota</taxon>
        <taxon>Pezizomycotina</taxon>
        <taxon>Sordariomycetes</taxon>
        <taxon>Hypocreomycetidae</taxon>
        <taxon>Glomerellales</taxon>
        <taxon>Glomerellaceae</taxon>
        <taxon>Colletotrichum</taxon>
        <taxon>Colletotrichum orchidearum species complex</taxon>
    </lineage>
</organism>
<dbReference type="InterPro" id="IPR011990">
    <property type="entry name" value="TPR-like_helical_dom_sf"/>
</dbReference>
<feature type="coiled-coil region" evidence="1">
    <location>
        <begin position="130"/>
        <end position="157"/>
    </location>
</feature>